<sequence>MVRYADNPNFGNIAEWGWFTPSATHAPTPANAGELEKALNDLSNQLKEKAKGVNNNRYGTGSINYGPGSKTLYAAMQCTRGMAIEECVKCLSDATNEIHKCCSKLRKTGGIVLSNKCSYWYEHFKFFP</sequence>
<evidence type="ECO:0000256" key="1">
    <source>
        <dbReference type="ARBA" id="ARBA00004613"/>
    </source>
</evidence>
<name>A0A251U711_HELAN</name>
<feature type="domain" description="Gnk2-homologous" evidence="6">
    <location>
        <begin position="17"/>
        <end position="126"/>
    </location>
</feature>
<evidence type="ECO:0000313" key="8">
    <source>
        <dbReference type="EMBL" id="OTG19138.1"/>
    </source>
</evidence>
<dbReference type="PANTHER" id="PTHR32411">
    <property type="entry name" value="CYSTEINE-RICH REPEAT SECRETORY PROTEIN 38-RELATED"/>
    <property type="match status" value="1"/>
</dbReference>
<evidence type="ECO:0000259" key="6">
    <source>
        <dbReference type="PROSITE" id="PS51473"/>
    </source>
</evidence>
<dbReference type="EMBL" id="MNCJ02000323">
    <property type="protein sequence ID" value="KAF5796558.1"/>
    <property type="molecule type" value="Genomic_DNA"/>
</dbReference>
<dbReference type="GO" id="GO:0005576">
    <property type="term" value="C:extracellular region"/>
    <property type="evidence" value="ECO:0007669"/>
    <property type="project" value="UniProtKB-SubCell"/>
</dbReference>
<dbReference type="AlphaFoldDB" id="A0A251U711"/>
<comment type="subcellular location">
    <subcellularLocation>
        <location evidence="1">Secreted</location>
    </subcellularLocation>
</comment>
<keyword evidence="9" id="KW-1185">Reference proteome</keyword>
<evidence type="ECO:0000313" key="7">
    <source>
        <dbReference type="EMBL" id="KAF5796558.1"/>
    </source>
</evidence>
<keyword evidence="2" id="KW-0964">Secreted</keyword>
<evidence type="ECO:0000256" key="5">
    <source>
        <dbReference type="ARBA" id="ARBA00038515"/>
    </source>
</evidence>
<evidence type="ECO:0000256" key="2">
    <source>
        <dbReference type="ARBA" id="ARBA00022525"/>
    </source>
</evidence>
<reference evidence="8" key="2">
    <citation type="submission" date="2017-02" db="EMBL/GenBank/DDBJ databases">
        <title>Sunflower complete genome.</title>
        <authorList>
            <person name="Langlade N."/>
            <person name="Munos S."/>
        </authorList>
    </citation>
    <scope>NUCLEOTIDE SEQUENCE [LARGE SCALE GENOMIC DNA]</scope>
    <source>
        <tissue evidence="8">Leaves</tissue>
    </source>
</reference>
<dbReference type="Gene3D" id="3.30.430.20">
    <property type="entry name" value="Gnk2 domain, C-X8-C-X2-C motif"/>
    <property type="match status" value="1"/>
</dbReference>
<comment type="similarity">
    <text evidence="5">Belongs to the cysteine-rich repeat secretory protein family.</text>
</comment>
<reference evidence="7" key="3">
    <citation type="submission" date="2020-06" db="EMBL/GenBank/DDBJ databases">
        <title>Helianthus annuus Genome sequencing and assembly Release 2.</title>
        <authorList>
            <person name="Gouzy J."/>
            <person name="Langlade N."/>
            <person name="Munos S."/>
        </authorList>
    </citation>
    <scope>NUCLEOTIDE SEQUENCE</scope>
    <source>
        <tissue evidence="7">Leaves</tissue>
    </source>
</reference>
<dbReference type="PROSITE" id="PS51473">
    <property type="entry name" value="GNK2"/>
    <property type="match status" value="1"/>
</dbReference>
<evidence type="ECO:0000256" key="3">
    <source>
        <dbReference type="ARBA" id="ARBA00022729"/>
    </source>
</evidence>
<dbReference type="Pfam" id="PF01657">
    <property type="entry name" value="Stress-antifung"/>
    <property type="match status" value="1"/>
</dbReference>
<protein>
    <submittedName>
        <fullName evidence="7 8">Gnk2-like domain-containing protein</fullName>
    </submittedName>
</protein>
<dbReference type="Proteomes" id="UP000215914">
    <property type="component" value="Chromosome 8"/>
</dbReference>
<dbReference type="InterPro" id="IPR002902">
    <property type="entry name" value="GNK2"/>
</dbReference>
<dbReference type="InterPro" id="IPR038408">
    <property type="entry name" value="GNK2_sf"/>
</dbReference>
<keyword evidence="3" id="KW-0732">Signal</keyword>
<keyword evidence="4" id="KW-0677">Repeat</keyword>
<accession>A0A251U711</accession>
<organism evidence="8 9">
    <name type="scientific">Helianthus annuus</name>
    <name type="common">Common sunflower</name>
    <dbReference type="NCBI Taxonomy" id="4232"/>
    <lineage>
        <taxon>Eukaryota</taxon>
        <taxon>Viridiplantae</taxon>
        <taxon>Streptophyta</taxon>
        <taxon>Embryophyta</taxon>
        <taxon>Tracheophyta</taxon>
        <taxon>Spermatophyta</taxon>
        <taxon>Magnoliopsida</taxon>
        <taxon>eudicotyledons</taxon>
        <taxon>Gunneridae</taxon>
        <taxon>Pentapetalae</taxon>
        <taxon>asterids</taxon>
        <taxon>campanulids</taxon>
        <taxon>Asterales</taxon>
        <taxon>Asteraceae</taxon>
        <taxon>Asteroideae</taxon>
        <taxon>Heliantheae alliance</taxon>
        <taxon>Heliantheae</taxon>
        <taxon>Helianthus</taxon>
    </lineage>
</organism>
<evidence type="ECO:0000256" key="4">
    <source>
        <dbReference type="ARBA" id="ARBA00022737"/>
    </source>
</evidence>
<evidence type="ECO:0000313" key="9">
    <source>
        <dbReference type="Proteomes" id="UP000215914"/>
    </source>
</evidence>
<dbReference type="CDD" id="cd23509">
    <property type="entry name" value="Gnk2-like"/>
    <property type="match status" value="1"/>
</dbReference>
<dbReference type="EMBL" id="CM007897">
    <property type="protein sequence ID" value="OTG19138.1"/>
    <property type="molecule type" value="Genomic_DNA"/>
</dbReference>
<proteinExistence type="inferred from homology"/>
<dbReference type="PANTHER" id="PTHR32411:SF43">
    <property type="entry name" value="CYSTEINE-RICH REPEAT SECRETORY PROTEIN 38"/>
    <property type="match status" value="1"/>
</dbReference>
<reference evidence="7 9" key="1">
    <citation type="journal article" date="2017" name="Nature">
        <title>The sunflower genome provides insights into oil metabolism, flowering and Asterid evolution.</title>
        <authorList>
            <person name="Badouin H."/>
            <person name="Gouzy J."/>
            <person name="Grassa C.J."/>
            <person name="Murat F."/>
            <person name="Staton S.E."/>
            <person name="Cottret L."/>
            <person name="Lelandais-Briere C."/>
            <person name="Owens G.L."/>
            <person name="Carrere S."/>
            <person name="Mayjonade B."/>
            <person name="Legrand L."/>
            <person name="Gill N."/>
            <person name="Kane N.C."/>
            <person name="Bowers J.E."/>
            <person name="Hubner S."/>
            <person name="Bellec A."/>
            <person name="Berard A."/>
            <person name="Berges H."/>
            <person name="Blanchet N."/>
            <person name="Boniface M.C."/>
            <person name="Brunel D."/>
            <person name="Catrice O."/>
            <person name="Chaidir N."/>
            <person name="Claudel C."/>
            <person name="Donnadieu C."/>
            <person name="Faraut T."/>
            <person name="Fievet G."/>
            <person name="Helmstetter N."/>
            <person name="King M."/>
            <person name="Knapp S.J."/>
            <person name="Lai Z."/>
            <person name="Le Paslier M.C."/>
            <person name="Lippi Y."/>
            <person name="Lorenzon L."/>
            <person name="Mandel J.R."/>
            <person name="Marage G."/>
            <person name="Marchand G."/>
            <person name="Marquand E."/>
            <person name="Bret-Mestries E."/>
            <person name="Morien E."/>
            <person name="Nambeesan S."/>
            <person name="Nguyen T."/>
            <person name="Pegot-Espagnet P."/>
            <person name="Pouilly N."/>
            <person name="Raftis F."/>
            <person name="Sallet E."/>
            <person name="Schiex T."/>
            <person name="Thomas J."/>
            <person name="Vandecasteele C."/>
            <person name="Vares D."/>
            <person name="Vear F."/>
            <person name="Vautrin S."/>
            <person name="Crespi M."/>
            <person name="Mangin B."/>
            <person name="Burke J.M."/>
            <person name="Salse J."/>
            <person name="Munos S."/>
            <person name="Vincourt P."/>
            <person name="Rieseberg L.H."/>
            <person name="Langlade N.B."/>
        </authorList>
    </citation>
    <scope>NUCLEOTIDE SEQUENCE [LARGE SCALE GENOMIC DNA]</scope>
    <source>
        <strain evidence="9">cv. SF193</strain>
        <tissue evidence="7">Leaves</tissue>
    </source>
</reference>
<dbReference type="Gramene" id="mRNA:HanXRQr2_Chr08g0352951">
    <property type="protein sequence ID" value="CDS:HanXRQr2_Chr08g0352951.1"/>
    <property type="gene ID" value="HanXRQr2_Chr08g0352951"/>
</dbReference>
<dbReference type="InParanoid" id="A0A251U711"/>
<gene>
    <name evidence="8" type="ORF">HannXRQ_Chr08g0230761</name>
    <name evidence="7" type="ORF">HanXRQr2_Chr08g0352951</name>
</gene>
<dbReference type="InterPro" id="IPR050581">
    <property type="entry name" value="CRR_secretory_protein"/>
</dbReference>